<sequence length="511" mass="53690">MKKNLKVTAAVAAALLAVAPIATSVVPTGAGSSVVQAADGISLGSTNSGNTNANSGSTVANAPTDRPYFTFNNQVIAEATSANTSANVVRTTVSIKDGEAVSSVTKKLNDLGIKFYPNNNSAGQDLKLTDSEVTAALAQNGITTKNVSTKGSDNKTTTQVVISIPSSVSAFNLTLTGTSGSRTATIQVPVVTSGNSSASDNTSAPVFHYSVNGTRSSNSLNGQVFQVAVNSNFNATNFTDSEGNQIAISADQNANNTTSASITSSGSVNTSEAGRYYNVTLTATGLTGQKNSVTYTVLVAPSSLQTLHAASGQTTIPTYNIYGNNVLSGSTTFKDGQQVYVGDQARTINGVSYSRVSTKSKNDANASNVWVMTSALVTPAATETSEAHTVMIESRGYDKNGNFTGNVYPVYSSLNIVPKVVTINGKTYYKIAGKDEYVRVTNITGTQRKLTRNAYIYWSSYRRTPGTGKMYRGQTVTTYGAAVTFKNGKKYYKIQGCAANNKRYIKAVNFY</sequence>
<name>A0A0R1UP18_9LACO</name>
<evidence type="ECO:0000313" key="3">
    <source>
        <dbReference type="EMBL" id="KRL91467.1"/>
    </source>
</evidence>
<reference evidence="3 4" key="1">
    <citation type="journal article" date="2015" name="Genome Announc.">
        <title>Expanding the biotechnology potential of lactobacilli through comparative genomics of 213 strains and associated genera.</title>
        <authorList>
            <person name="Sun Z."/>
            <person name="Harris H.M."/>
            <person name="McCann A."/>
            <person name="Guo C."/>
            <person name="Argimon S."/>
            <person name="Zhang W."/>
            <person name="Yang X."/>
            <person name="Jeffery I.B."/>
            <person name="Cooney J.C."/>
            <person name="Kagawa T.F."/>
            <person name="Liu W."/>
            <person name="Song Y."/>
            <person name="Salvetti E."/>
            <person name="Wrobel A."/>
            <person name="Rasinkangas P."/>
            <person name="Parkhill J."/>
            <person name="Rea M.C."/>
            <person name="O'Sullivan O."/>
            <person name="Ritari J."/>
            <person name="Douillard F.P."/>
            <person name="Paul Ross R."/>
            <person name="Yang R."/>
            <person name="Briner A.E."/>
            <person name="Felis G.E."/>
            <person name="de Vos W.M."/>
            <person name="Barrangou R."/>
            <person name="Klaenhammer T.R."/>
            <person name="Caufield P.W."/>
            <person name="Cui Y."/>
            <person name="Zhang H."/>
            <person name="O'Toole P.W."/>
        </authorList>
    </citation>
    <scope>NUCLEOTIDE SEQUENCE [LARGE SCALE GENOMIC DNA]</scope>
    <source>
        <strain evidence="3 4">DSM 16043</strain>
    </source>
</reference>
<evidence type="ECO:0000259" key="2">
    <source>
        <dbReference type="Pfam" id="PF03217"/>
    </source>
</evidence>
<dbReference type="RefSeq" id="WP_057797005.1">
    <property type="nucleotide sequence ID" value="NZ_AZFM01000001.1"/>
</dbReference>
<proteinExistence type="predicted"/>
<dbReference type="Proteomes" id="UP000051036">
    <property type="component" value="Unassembled WGS sequence"/>
</dbReference>
<accession>A0A0R1UP18</accession>
<dbReference type="Pfam" id="PF03217">
    <property type="entry name" value="SlpA"/>
    <property type="match status" value="1"/>
</dbReference>
<dbReference type="InterPro" id="IPR024968">
    <property type="entry name" value="SlpA_C_lactobacillus"/>
</dbReference>
<dbReference type="SMR" id="A0A0R1UP18"/>
<feature type="domain" description="S-layer protein C-terminal" evidence="2">
    <location>
        <begin position="440"/>
        <end position="507"/>
    </location>
</feature>
<evidence type="ECO:0000256" key="1">
    <source>
        <dbReference type="SAM" id="SignalP"/>
    </source>
</evidence>
<keyword evidence="1" id="KW-0732">Signal</keyword>
<dbReference type="PATRIC" id="fig|1423763.3.peg.14"/>
<keyword evidence="4" id="KW-1185">Reference proteome</keyword>
<feature type="chain" id="PRO_5038893929" evidence="1">
    <location>
        <begin position="25"/>
        <end position="511"/>
    </location>
</feature>
<dbReference type="EMBL" id="AZFM01000001">
    <property type="protein sequence ID" value="KRL91467.1"/>
    <property type="molecule type" value="Genomic_DNA"/>
</dbReference>
<organism evidence="3 4">
    <name type="scientific">Lactobacillus kalixensis DSM 16043</name>
    <dbReference type="NCBI Taxonomy" id="1423763"/>
    <lineage>
        <taxon>Bacteria</taxon>
        <taxon>Bacillati</taxon>
        <taxon>Bacillota</taxon>
        <taxon>Bacilli</taxon>
        <taxon>Lactobacillales</taxon>
        <taxon>Lactobacillaceae</taxon>
        <taxon>Lactobacillus</taxon>
    </lineage>
</organism>
<comment type="caution">
    <text evidence="3">The sequence shown here is derived from an EMBL/GenBank/DDBJ whole genome shotgun (WGS) entry which is preliminary data.</text>
</comment>
<dbReference type="OrthoDB" id="2327165at2"/>
<gene>
    <name evidence="3" type="ORF">FC46_GL000014</name>
</gene>
<feature type="signal peptide" evidence="1">
    <location>
        <begin position="1"/>
        <end position="24"/>
    </location>
</feature>
<dbReference type="AlphaFoldDB" id="A0A0R1UP18"/>
<protein>
    <submittedName>
        <fullName evidence="3">SlpX</fullName>
    </submittedName>
</protein>
<evidence type="ECO:0000313" key="4">
    <source>
        <dbReference type="Proteomes" id="UP000051036"/>
    </source>
</evidence>